<proteinExistence type="predicted"/>
<sequence>MTKQKYYVDLASHEISEENYQGTANFCIYADDEEIEQLRSILNTMDEENFTTFWRAHVPFVEYHNDTANYNYDQNLMGAFQMMHDLGDDETKEHIQTMGILNNRPL</sequence>
<keyword evidence="1" id="KW-0378">Hydrolase</keyword>
<reference evidence="1 2" key="1">
    <citation type="submission" date="2019-06" db="EMBL/GenBank/DDBJ databases">
        <title>Cerasibacillus sp. nov., isolated from maize field.</title>
        <authorList>
            <person name="Lin S.-Y."/>
            <person name="Tsai C.-F."/>
            <person name="Young C.-C."/>
        </authorList>
    </citation>
    <scope>NUCLEOTIDE SEQUENCE [LARGE SCALE GENOMIC DNA]</scope>
    <source>
        <strain evidence="1 2">CC-CFT480</strain>
    </source>
</reference>
<comment type="caution">
    <text evidence="1">The sequence shown here is derived from an EMBL/GenBank/DDBJ whole genome shotgun (WGS) entry which is preliminary data.</text>
</comment>
<keyword evidence="2" id="KW-1185">Reference proteome</keyword>
<dbReference type="AlphaFoldDB" id="A0A5C8NJA5"/>
<evidence type="ECO:0000313" key="2">
    <source>
        <dbReference type="Proteomes" id="UP000321574"/>
    </source>
</evidence>
<accession>A0A5C8NJA5</accession>
<dbReference type="Proteomes" id="UP000321574">
    <property type="component" value="Unassembled WGS sequence"/>
</dbReference>
<name>A0A5C8NJA5_9BACI</name>
<protein>
    <submittedName>
        <fullName evidence="1">Hydrolase</fullName>
    </submittedName>
</protein>
<evidence type="ECO:0000313" key="1">
    <source>
        <dbReference type="EMBL" id="TXL58166.1"/>
    </source>
</evidence>
<gene>
    <name evidence="1" type="ORF">FHP05_14475</name>
</gene>
<dbReference type="EMBL" id="VDUW01000015">
    <property type="protein sequence ID" value="TXL58166.1"/>
    <property type="molecule type" value="Genomic_DNA"/>
</dbReference>
<dbReference type="OrthoDB" id="2706506at2"/>
<organism evidence="1 2">
    <name type="scientific">Cerasibacillus terrae</name>
    <dbReference type="NCBI Taxonomy" id="2498845"/>
    <lineage>
        <taxon>Bacteria</taxon>
        <taxon>Bacillati</taxon>
        <taxon>Bacillota</taxon>
        <taxon>Bacilli</taxon>
        <taxon>Bacillales</taxon>
        <taxon>Bacillaceae</taxon>
        <taxon>Cerasibacillus</taxon>
    </lineage>
</organism>
<dbReference type="RefSeq" id="WP_147670582.1">
    <property type="nucleotide sequence ID" value="NZ_VDUW01000015.1"/>
</dbReference>
<dbReference type="GO" id="GO:0016787">
    <property type="term" value="F:hydrolase activity"/>
    <property type="evidence" value="ECO:0007669"/>
    <property type="project" value="UniProtKB-KW"/>
</dbReference>